<dbReference type="EMBL" id="VXMH01000072">
    <property type="protein sequence ID" value="MYC96120.1"/>
    <property type="molecule type" value="Genomic_DNA"/>
</dbReference>
<comment type="caution">
    <text evidence="1">The sequence shown here is derived from an EMBL/GenBank/DDBJ whole genome shotgun (WGS) entry which is preliminary data.</text>
</comment>
<reference evidence="1" key="1">
    <citation type="submission" date="2019-09" db="EMBL/GenBank/DDBJ databases">
        <title>Characterisation of the sponge microbiome using genome-centric metagenomics.</title>
        <authorList>
            <person name="Engelberts J.P."/>
            <person name="Robbins S.J."/>
            <person name="De Goeij J.M."/>
            <person name="Aranda M."/>
            <person name="Bell S.C."/>
            <person name="Webster N.S."/>
        </authorList>
    </citation>
    <scope>NUCLEOTIDE SEQUENCE</scope>
    <source>
        <strain evidence="1">SB0661_bin_32</strain>
    </source>
</reference>
<gene>
    <name evidence="1" type="ORF">F4X14_14250</name>
</gene>
<proteinExistence type="predicted"/>
<evidence type="ECO:0000313" key="1">
    <source>
        <dbReference type="EMBL" id="MYC96120.1"/>
    </source>
</evidence>
<accession>A0A6B1D7X1</accession>
<dbReference type="Pfam" id="PF12441">
    <property type="entry name" value="CopG_antitoxin"/>
    <property type="match status" value="1"/>
</dbReference>
<evidence type="ECO:0008006" key="2">
    <source>
        <dbReference type="Google" id="ProtNLM"/>
    </source>
</evidence>
<sequence>MNGKKILQTDSIQELAEFWDTHDLTDFDAELKEVDEPVFDRQTTVTVRLDADESRIVSALARLQGVSHAQLVTRWVIERIQASSRSVT</sequence>
<dbReference type="InterPro" id="IPR022148">
    <property type="entry name" value="CopG_antitoxin"/>
</dbReference>
<name>A0A6B1D7X1_9CHLR</name>
<protein>
    <recommendedName>
        <fullName evidence="2">CopG family transcriptional regulator</fullName>
    </recommendedName>
</protein>
<organism evidence="1">
    <name type="scientific">Caldilineaceae bacterium SB0661_bin_32</name>
    <dbReference type="NCBI Taxonomy" id="2605255"/>
    <lineage>
        <taxon>Bacteria</taxon>
        <taxon>Bacillati</taxon>
        <taxon>Chloroflexota</taxon>
        <taxon>Caldilineae</taxon>
        <taxon>Caldilineales</taxon>
        <taxon>Caldilineaceae</taxon>
    </lineage>
</organism>
<dbReference type="AlphaFoldDB" id="A0A6B1D7X1"/>